<keyword evidence="4" id="KW-1185">Reference proteome</keyword>
<dbReference type="PANTHER" id="PTHR40459">
    <property type="entry name" value="CONSERVED HYPOTHETICAL ALANINE AND LEUCINE RICH PROTEIN"/>
    <property type="match status" value="1"/>
</dbReference>
<evidence type="ECO:0000259" key="1">
    <source>
        <dbReference type="Pfam" id="PF03807"/>
    </source>
</evidence>
<feature type="domain" description="DUF2520" evidence="2">
    <location>
        <begin position="123"/>
        <end position="248"/>
    </location>
</feature>
<reference evidence="3 4" key="1">
    <citation type="submission" date="2019-09" db="EMBL/GenBank/DDBJ databases">
        <title>Draft genome sequence of Ginsengibacter sp. BR5-29.</title>
        <authorList>
            <person name="Im W.-T."/>
        </authorList>
    </citation>
    <scope>NUCLEOTIDE SEQUENCE [LARGE SCALE GENOMIC DNA]</scope>
    <source>
        <strain evidence="3 4">BR5-29</strain>
    </source>
</reference>
<evidence type="ECO:0000313" key="4">
    <source>
        <dbReference type="Proteomes" id="UP000326903"/>
    </source>
</evidence>
<sequence length="255" mass="28439">MKVVIVGSGNVATVLSSLIEKAGHEIVQVVSRNKDHAVHVASRYNADAALLNAVEFARADIYIIVLNDAALESIEKITALKDKFVVHTAGSVSKDVFKNISSTYGVLYPLQTLSKLTEQIPEIPFLVEGNNKETLHQVIGFARTLSDKVIPVSEAERLHYHIAAVFAGNFTNHMYALAENFCEKEKIDFKNLLPLINEVTLKVNNNSPHDVQTGPAMREDIFTINRHLQALSSHPDIKYLYLKLSESILKFHEKH</sequence>
<dbReference type="InterPro" id="IPR037108">
    <property type="entry name" value="TM1727-like_C_sf"/>
</dbReference>
<dbReference type="InterPro" id="IPR008927">
    <property type="entry name" value="6-PGluconate_DH-like_C_sf"/>
</dbReference>
<protein>
    <submittedName>
        <fullName evidence="3">DUF2520 domain-containing protein</fullName>
    </submittedName>
</protein>
<organism evidence="3 4">
    <name type="scientific">Ginsengibacter hankyongi</name>
    <dbReference type="NCBI Taxonomy" id="2607284"/>
    <lineage>
        <taxon>Bacteria</taxon>
        <taxon>Pseudomonadati</taxon>
        <taxon>Bacteroidota</taxon>
        <taxon>Chitinophagia</taxon>
        <taxon>Chitinophagales</taxon>
        <taxon>Chitinophagaceae</taxon>
        <taxon>Ginsengibacter</taxon>
    </lineage>
</organism>
<dbReference type="Pfam" id="PF03807">
    <property type="entry name" value="F420_oxidored"/>
    <property type="match status" value="1"/>
</dbReference>
<dbReference type="PANTHER" id="PTHR40459:SF1">
    <property type="entry name" value="CONSERVED HYPOTHETICAL ALANINE AND LEUCINE RICH PROTEIN"/>
    <property type="match status" value="1"/>
</dbReference>
<feature type="domain" description="Pyrroline-5-carboxylate reductase catalytic N-terminal" evidence="1">
    <location>
        <begin position="2"/>
        <end position="88"/>
    </location>
</feature>
<dbReference type="SUPFAM" id="SSF48179">
    <property type="entry name" value="6-phosphogluconate dehydrogenase C-terminal domain-like"/>
    <property type="match status" value="1"/>
</dbReference>
<name>A0A5J5IGV6_9BACT</name>
<dbReference type="Gene3D" id="3.40.50.720">
    <property type="entry name" value="NAD(P)-binding Rossmann-like Domain"/>
    <property type="match status" value="1"/>
</dbReference>
<evidence type="ECO:0000313" key="3">
    <source>
        <dbReference type="EMBL" id="KAA9038436.1"/>
    </source>
</evidence>
<dbReference type="InterPro" id="IPR028939">
    <property type="entry name" value="P5C_Rdtase_cat_N"/>
</dbReference>
<proteinExistence type="predicted"/>
<evidence type="ECO:0000259" key="2">
    <source>
        <dbReference type="Pfam" id="PF10728"/>
    </source>
</evidence>
<accession>A0A5J5IGV6</accession>
<dbReference type="Proteomes" id="UP000326903">
    <property type="component" value="Unassembled WGS sequence"/>
</dbReference>
<dbReference type="InterPro" id="IPR036291">
    <property type="entry name" value="NAD(P)-bd_dom_sf"/>
</dbReference>
<gene>
    <name evidence="3" type="ORF">FW778_12775</name>
</gene>
<dbReference type="Pfam" id="PF10728">
    <property type="entry name" value="DUF2520"/>
    <property type="match status" value="1"/>
</dbReference>
<dbReference type="AlphaFoldDB" id="A0A5J5IGV6"/>
<dbReference type="SUPFAM" id="SSF51735">
    <property type="entry name" value="NAD(P)-binding Rossmann-fold domains"/>
    <property type="match status" value="1"/>
</dbReference>
<dbReference type="InterPro" id="IPR018931">
    <property type="entry name" value="DUF2520"/>
</dbReference>
<dbReference type="Gene3D" id="1.10.1040.20">
    <property type="entry name" value="ProC-like, C-terminal domain"/>
    <property type="match status" value="1"/>
</dbReference>
<dbReference type="RefSeq" id="WP_150415111.1">
    <property type="nucleotide sequence ID" value="NZ_VYQF01000003.1"/>
</dbReference>
<comment type="caution">
    <text evidence="3">The sequence shown here is derived from an EMBL/GenBank/DDBJ whole genome shotgun (WGS) entry which is preliminary data.</text>
</comment>
<dbReference type="EMBL" id="VYQF01000003">
    <property type="protein sequence ID" value="KAA9038436.1"/>
    <property type="molecule type" value="Genomic_DNA"/>
</dbReference>